<name>A0ABY9CY26_VITVI</name>
<dbReference type="EMBL" id="CP126659">
    <property type="protein sequence ID" value="WKA00158.1"/>
    <property type="molecule type" value="Genomic_DNA"/>
</dbReference>
<evidence type="ECO:0000313" key="3">
    <source>
        <dbReference type="Proteomes" id="UP001227230"/>
    </source>
</evidence>
<reference evidence="2 3" key="1">
    <citation type="journal article" date="2023" name="Hortic Res">
        <title>The complete reference genome for grapevine (Vitis vinifera L.) genetics and breeding.</title>
        <authorList>
            <person name="Shi X."/>
            <person name="Cao S."/>
            <person name="Wang X."/>
            <person name="Huang S."/>
            <person name="Wang Y."/>
            <person name="Liu Z."/>
            <person name="Liu W."/>
            <person name="Leng X."/>
            <person name="Peng Y."/>
            <person name="Wang N."/>
            <person name="Wang Y."/>
            <person name="Ma Z."/>
            <person name="Xu X."/>
            <person name="Zhang F."/>
            <person name="Xue H."/>
            <person name="Zhong H."/>
            <person name="Wang Y."/>
            <person name="Zhang K."/>
            <person name="Velt A."/>
            <person name="Avia K."/>
            <person name="Holtgrawe D."/>
            <person name="Grimplet J."/>
            <person name="Matus J.T."/>
            <person name="Ware D."/>
            <person name="Wu X."/>
            <person name="Wang H."/>
            <person name="Liu C."/>
            <person name="Fang Y."/>
            <person name="Rustenholz C."/>
            <person name="Cheng Z."/>
            <person name="Xiao H."/>
            <person name="Zhou Y."/>
        </authorList>
    </citation>
    <scope>NUCLEOTIDE SEQUENCE [LARGE SCALE GENOMIC DNA]</scope>
    <source>
        <strain evidence="3">cv. Pinot noir / PN40024</strain>
        <tissue evidence="2">Leaf</tissue>
    </source>
</reference>
<sequence length="101" mass="11077">MNTQNLNSVSLQLISKTNSALIPNQSNLHSAQVVHMKPQSASQSEQEPSSQQHQILMKIAAFGQFQLTSDLSSQVKADLGGERHNETLNSQVSDQFQLSKS</sequence>
<feature type="region of interest" description="Disordered" evidence="1">
    <location>
        <begin position="29"/>
        <end position="52"/>
    </location>
</feature>
<dbReference type="Proteomes" id="UP001227230">
    <property type="component" value="Chromosome 12"/>
</dbReference>
<evidence type="ECO:0000313" key="2">
    <source>
        <dbReference type="EMBL" id="WKA00158.1"/>
    </source>
</evidence>
<feature type="compositionally biased region" description="Low complexity" evidence="1">
    <location>
        <begin position="38"/>
        <end position="52"/>
    </location>
</feature>
<gene>
    <name evidence="2" type="ORF">VitviT2T_018545</name>
</gene>
<protein>
    <submittedName>
        <fullName evidence="2">Uncharacterized protein</fullName>
    </submittedName>
</protein>
<accession>A0ABY9CY26</accession>
<evidence type="ECO:0000256" key="1">
    <source>
        <dbReference type="SAM" id="MobiDB-lite"/>
    </source>
</evidence>
<proteinExistence type="predicted"/>
<organism evidence="2 3">
    <name type="scientific">Vitis vinifera</name>
    <name type="common">Grape</name>
    <dbReference type="NCBI Taxonomy" id="29760"/>
    <lineage>
        <taxon>Eukaryota</taxon>
        <taxon>Viridiplantae</taxon>
        <taxon>Streptophyta</taxon>
        <taxon>Embryophyta</taxon>
        <taxon>Tracheophyta</taxon>
        <taxon>Spermatophyta</taxon>
        <taxon>Magnoliopsida</taxon>
        <taxon>eudicotyledons</taxon>
        <taxon>Gunneridae</taxon>
        <taxon>Pentapetalae</taxon>
        <taxon>rosids</taxon>
        <taxon>Vitales</taxon>
        <taxon>Vitaceae</taxon>
        <taxon>Viteae</taxon>
        <taxon>Vitis</taxon>
    </lineage>
</organism>
<keyword evidence="3" id="KW-1185">Reference proteome</keyword>